<comment type="caution">
    <text evidence="2">The sequence shown here is derived from an EMBL/GenBank/DDBJ whole genome shotgun (WGS) entry which is preliminary data.</text>
</comment>
<evidence type="ECO:0000313" key="2">
    <source>
        <dbReference type="EMBL" id="MBS2968155.1"/>
    </source>
</evidence>
<reference evidence="2 3" key="1">
    <citation type="submission" date="2021-04" db="EMBL/GenBank/DDBJ databases">
        <title>Metabacillus sp. strain KIGAM252 whole genome sequence.</title>
        <authorList>
            <person name="Seo M.-J."/>
            <person name="Cho E.-S."/>
            <person name="Hwang C.Y."/>
            <person name="Yoon D.J."/>
        </authorList>
    </citation>
    <scope>NUCLEOTIDE SEQUENCE [LARGE SCALE GENOMIC DNA]</scope>
    <source>
        <strain evidence="2 3">KIGAM252</strain>
    </source>
</reference>
<keyword evidence="3" id="KW-1185">Reference proteome</keyword>
<dbReference type="Gene3D" id="1.20.120.450">
    <property type="entry name" value="dinb family like domain"/>
    <property type="match status" value="1"/>
</dbReference>
<gene>
    <name evidence="2" type="ORF">J9317_05220</name>
</gene>
<dbReference type="Proteomes" id="UP000682403">
    <property type="component" value="Unassembled WGS sequence"/>
</dbReference>
<feature type="domain" description="DinB-like" evidence="1">
    <location>
        <begin position="9"/>
        <end position="139"/>
    </location>
</feature>
<name>A0ABS5LBP9_9BACI</name>
<dbReference type="RefSeq" id="WP_211556791.1">
    <property type="nucleotide sequence ID" value="NZ_JAGVRK010000001.1"/>
</dbReference>
<dbReference type="InterPro" id="IPR034660">
    <property type="entry name" value="DinB/YfiT-like"/>
</dbReference>
<protein>
    <submittedName>
        <fullName evidence="2">DinB family protein</fullName>
    </submittedName>
</protein>
<sequence>MPSILLSQFKTIRNWSIGVAEELSEEIAATQPNGFNNTIKWHLRHIITEAEYFMLELPQHSVQLPSVLFSPGTKPVDWDGELPSLSELVSTLKARLARINKNSPEGLNQPLKEPVHEFITAVDAAAFSVLHESLHLRQIMAMKQIIASAK</sequence>
<dbReference type="Pfam" id="PF12867">
    <property type="entry name" value="DinB_2"/>
    <property type="match status" value="1"/>
</dbReference>
<dbReference type="EMBL" id="JAGVRK010000001">
    <property type="protein sequence ID" value="MBS2968155.1"/>
    <property type="molecule type" value="Genomic_DNA"/>
</dbReference>
<evidence type="ECO:0000259" key="1">
    <source>
        <dbReference type="Pfam" id="PF12867"/>
    </source>
</evidence>
<organism evidence="2 3">
    <name type="scientific">Metabacillus flavus</name>
    <dbReference type="NCBI Taxonomy" id="2823519"/>
    <lineage>
        <taxon>Bacteria</taxon>
        <taxon>Bacillati</taxon>
        <taxon>Bacillota</taxon>
        <taxon>Bacilli</taxon>
        <taxon>Bacillales</taxon>
        <taxon>Bacillaceae</taxon>
        <taxon>Metabacillus</taxon>
    </lineage>
</organism>
<dbReference type="InterPro" id="IPR024775">
    <property type="entry name" value="DinB-like"/>
</dbReference>
<evidence type="ECO:0000313" key="3">
    <source>
        <dbReference type="Proteomes" id="UP000682403"/>
    </source>
</evidence>
<accession>A0ABS5LBP9</accession>
<proteinExistence type="predicted"/>
<dbReference type="SUPFAM" id="SSF109854">
    <property type="entry name" value="DinB/YfiT-like putative metalloenzymes"/>
    <property type="match status" value="1"/>
</dbReference>